<gene>
    <name evidence="1" type="ORF">OEG85_04640</name>
</gene>
<reference evidence="1" key="1">
    <citation type="submission" date="2022-10" db="EMBL/GenBank/DDBJ databases">
        <title>Complete genome sequence resource for Xanthomonas hortorum isolated from Greek Oregano.</title>
        <authorList>
            <person name="Gonzalez-Tobon J."/>
            <person name="Helmann T.C."/>
            <person name="Daughtrey M."/>
            <person name="Stodghill P.V."/>
            <person name="Filiatrault M.J."/>
        </authorList>
    </citation>
    <scope>NUCLEOTIDE SEQUENCE</scope>
    <source>
        <strain evidence="1">Oregano 108</strain>
    </source>
</reference>
<evidence type="ECO:0000313" key="2">
    <source>
        <dbReference type="Proteomes" id="UP001164737"/>
    </source>
</evidence>
<dbReference type="AlphaFoldDB" id="A0AA47EU28"/>
<dbReference type="EMBL" id="CP107241">
    <property type="protein sequence ID" value="WAH65271.1"/>
    <property type="molecule type" value="Genomic_DNA"/>
</dbReference>
<dbReference type="RefSeq" id="WP_268214208.1">
    <property type="nucleotide sequence ID" value="NZ_CP107241.1"/>
</dbReference>
<organism evidence="1 2">
    <name type="scientific">Xanthomonas hortorum</name>
    <dbReference type="NCBI Taxonomy" id="56454"/>
    <lineage>
        <taxon>Bacteria</taxon>
        <taxon>Pseudomonadati</taxon>
        <taxon>Pseudomonadota</taxon>
        <taxon>Gammaproteobacteria</taxon>
        <taxon>Lysobacterales</taxon>
        <taxon>Lysobacteraceae</taxon>
        <taxon>Xanthomonas</taxon>
    </lineage>
</organism>
<name>A0AA47EU28_9XANT</name>
<accession>A0AA47EU28</accession>
<dbReference type="Proteomes" id="UP001164737">
    <property type="component" value="Chromosome"/>
</dbReference>
<evidence type="ECO:0000313" key="1">
    <source>
        <dbReference type="EMBL" id="WAH65271.1"/>
    </source>
</evidence>
<sequence length="79" mass="8729">MLRELSALLEELHEGLLAIEARSGMQLTQVEITLPLELRPVLRGGGCRLLADVARSRDLNRWNAAPSTLRLAWHSGAQS</sequence>
<protein>
    <submittedName>
        <fullName evidence="1">Uncharacterized protein</fullName>
    </submittedName>
</protein>
<proteinExistence type="predicted"/>